<name>A0AAN9P5J9_PHACN</name>
<accession>A0AAN9P5J9</accession>
<keyword evidence="3" id="KW-1185">Reference proteome</keyword>
<dbReference type="EMBL" id="JAYMYR010000001">
    <property type="protein sequence ID" value="KAK7382043.1"/>
    <property type="molecule type" value="Genomic_DNA"/>
</dbReference>
<comment type="caution">
    <text evidence="2">The sequence shown here is derived from an EMBL/GenBank/DDBJ whole genome shotgun (WGS) entry which is preliminary data.</text>
</comment>
<dbReference type="AlphaFoldDB" id="A0AAN9P5J9"/>
<evidence type="ECO:0000313" key="3">
    <source>
        <dbReference type="Proteomes" id="UP001374584"/>
    </source>
</evidence>
<sequence length="257" mass="28949">MGLSQSPETTGMKEVRSSDMLSREGPQTNLINHRDNSDIGIVEMERSVNMFGEEGEYMKESYKTSERVRRLRTLQETNELRVQPRWRSKGGQGSLHYGNNSSSKFSILSNVESASDIMHCNNRLRNEEFVDESVRIWEVGQKLGMECLGDEGMVISQLKGMEVRDTEVMGRGEVFQVSESSYQSRGREQVGVGMDVEAAGMDFIVDTDLYVELCRLPLSDAAVMSYQNLCGCFLATESKSVKEWRGTIFATLSSSWT</sequence>
<proteinExistence type="predicted"/>
<evidence type="ECO:0000256" key="1">
    <source>
        <dbReference type="SAM" id="MobiDB-lite"/>
    </source>
</evidence>
<organism evidence="2 3">
    <name type="scientific">Phaseolus coccineus</name>
    <name type="common">Scarlet runner bean</name>
    <name type="synonym">Phaseolus multiflorus</name>
    <dbReference type="NCBI Taxonomy" id="3886"/>
    <lineage>
        <taxon>Eukaryota</taxon>
        <taxon>Viridiplantae</taxon>
        <taxon>Streptophyta</taxon>
        <taxon>Embryophyta</taxon>
        <taxon>Tracheophyta</taxon>
        <taxon>Spermatophyta</taxon>
        <taxon>Magnoliopsida</taxon>
        <taxon>eudicotyledons</taxon>
        <taxon>Gunneridae</taxon>
        <taxon>Pentapetalae</taxon>
        <taxon>rosids</taxon>
        <taxon>fabids</taxon>
        <taxon>Fabales</taxon>
        <taxon>Fabaceae</taxon>
        <taxon>Papilionoideae</taxon>
        <taxon>50 kb inversion clade</taxon>
        <taxon>NPAAA clade</taxon>
        <taxon>indigoferoid/millettioid clade</taxon>
        <taxon>Phaseoleae</taxon>
        <taxon>Phaseolus</taxon>
    </lineage>
</organism>
<gene>
    <name evidence="2" type="ORF">VNO80_00697</name>
</gene>
<dbReference type="Proteomes" id="UP001374584">
    <property type="component" value="Unassembled WGS sequence"/>
</dbReference>
<reference evidence="2 3" key="1">
    <citation type="submission" date="2024-01" db="EMBL/GenBank/DDBJ databases">
        <title>The genomes of 5 underutilized Papilionoideae crops provide insights into root nodulation and disease resistanc.</title>
        <authorList>
            <person name="Jiang F."/>
        </authorList>
    </citation>
    <scope>NUCLEOTIDE SEQUENCE [LARGE SCALE GENOMIC DNA]</scope>
    <source>
        <strain evidence="2">JINMINGXINNONG_FW02</strain>
        <tissue evidence="2">Leaves</tissue>
    </source>
</reference>
<feature type="region of interest" description="Disordered" evidence="1">
    <location>
        <begin position="1"/>
        <end position="33"/>
    </location>
</feature>
<protein>
    <submittedName>
        <fullName evidence="2">Uncharacterized protein</fullName>
    </submittedName>
</protein>
<evidence type="ECO:0000313" key="2">
    <source>
        <dbReference type="EMBL" id="KAK7382043.1"/>
    </source>
</evidence>